<dbReference type="Gene3D" id="1.20.1510.10">
    <property type="entry name" value="Cation efflux protein transmembrane domain"/>
    <property type="match status" value="1"/>
</dbReference>
<comment type="subcellular location">
    <subcellularLocation>
        <location evidence="1">Membrane</location>
        <topology evidence="1">Multi-pass membrane protein</topology>
    </subcellularLocation>
</comment>
<keyword evidence="4 7" id="KW-0812">Transmembrane</keyword>
<feature type="domain" description="Cation efflux protein transmembrane" evidence="8">
    <location>
        <begin position="18"/>
        <end position="217"/>
    </location>
</feature>
<feature type="transmembrane region" description="Helical" evidence="7">
    <location>
        <begin position="85"/>
        <end position="103"/>
    </location>
</feature>
<dbReference type="SUPFAM" id="SSF161111">
    <property type="entry name" value="Cation efflux protein transmembrane domain-like"/>
    <property type="match status" value="1"/>
</dbReference>
<dbReference type="InterPro" id="IPR027469">
    <property type="entry name" value="Cation_efflux_TMD_sf"/>
</dbReference>
<name>A0ABR7D218_9BACT</name>
<evidence type="ECO:0000256" key="6">
    <source>
        <dbReference type="ARBA" id="ARBA00023136"/>
    </source>
</evidence>
<dbReference type="Proteomes" id="UP000646484">
    <property type="component" value="Unassembled WGS sequence"/>
</dbReference>
<gene>
    <name evidence="10" type="ORF">H8S64_12810</name>
</gene>
<keyword evidence="6 7" id="KW-0472">Membrane</keyword>
<feature type="transmembrane region" description="Helical" evidence="7">
    <location>
        <begin position="188"/>
        <end position="210"/>
    </location>
</feature>
<feature type="transmembrane region" description="Helical" evidence="7">
    <location>
        <begin position="123"/>
        <end position="143"/>
    </location>
</feature>
<accession>A0ABR7D218</accession>
<reference evidence="10 11" key="1">
    <citation type="submission" date="2020-08" db="EMBL/GenBank/DDBJ databases">
        <title>Genome public.</title>
        <authorList>
            <person name="Liu C."/>
            <person name="Sun Q."/>
        </authorList>
    </citation>
    <scope>NUCLEOTIDE SEQUENCE [LARGE SCALE GENOMIC DNA]</scope>
    <source>
        <strain evidence="10 11">NSJ-56</strain>
    </source>
</reference>
<comment type="caution">
    <text evidence="10">The sequence shown here is derived from an EMBL/GenBank/DDBJ whole genome shotgun (WGS) entry which is preliminary data.</text>
</comment>
<evidence type="ECO:0000313" key="11">
    <source>
        <dbReference type="Proteomes" id="UP000646484"/>
    </source>
</evidence>
<dbReference type="Gene3D" id="3.30.70.1350">
    <property type="entry name" value="Cation efflux protein, cytoplasmic domain"/>
    <property type="match status" value="1"/>
</dbReference>
<feature type="transmembrane region" description="Helical" evidence="7">
    <location>
        <begin position="12"/>
        <end position="37"/>
    </location>
</feature>
<dbReference type="Pfam" id="PF01545">
    <property type="entry name" value="Cation_efflux"/>
    <property type="match status" value="1"/>
</dbReference>
<dbReference type="InterPro" id="IPR058533">
    <property type="entry name" value="Cation_efflux_TM"/>
</dbReference>
<dbReference type="EMBL" id="JACOOH010000005">
    <property type="protein sequence ID" value="MBC5621981.1"/>
    <property type="molecule type" value="Genomic_DNA"/>
</dbReference>
<protein>
    <submittedName>
        <fullName evidence="10">Cation transporter</fullName>
    </submittedName>
</protein>
<evidence type="ECO:0000256" key="7">
    <source>
        <dbReference type="SAM" id="Phobius"/>
    </source>
</evidence>
<evidence type="ECO:0000256" key="5">
    <source>
        <dbReference type="ARBA" id="ARBA00022989"/>
    </source>
</evidence>
<evidence type="ECO:0000256" key="3">
    <source>
        <dbReference type="ARBA" id="ARBA00022448"/>
    </source>
</evidence>
<dbReference type="PANTHER" id="PTHR43840:SF15">
    <property type="entry name" value="MITOCHONDRIAL METAL TRANSPORTER 1-RELATED"/>
    <property type="match status" value="1"/>
</dbReference>
<feature type="transmembrane region" description="Helical" evidence="7">
    <location>
        <begin position="164"/>
        <end position="182"/>
    </location>
</feature>
<evidence type="ECO:0000259" key="8">
    <source>
        <dbReference type="Pfam" id="PF01545"/>
    </source>
</evidence>
<organism evidence="10 11">
    <name type="scientific">Butyricimonas hominis</name>
    <dbReference type="NCBI Taxonomy" id="2763032"/>
    <lineage>
        <taxon>Bacteria</taxon>
        <taxon>Pseudomonadati</taxon>
        <taxon>Bacteroidota</taxon>
        <taxon>Bacteroidia</taxon>
        <taxon>Bacteroidales</taxon>
        <taxon>Odoribacteraceae</taxon>
        <taxon>Butyricimonas</taxon>
    </lineage>
</organism>
<dbReference type="PANTHER" id="PTHR43840">
    <property type="entry name" value="MITOCHONDRIAL METAL TRANSPORTER 1-RELATED"/>
    <property type="match status" value="1"/>
</dbReference>
<dbReference type="InterPro" id="IPR002524">
    <property type="entry name" value="Cation_efflux"/>
</dbReference>
<keyword evidence="3" id="KW-0813">Transport</keyword>
<sequence>MDVMEEKNREKQIYRVTIVGSIANFGLLVFKFVAGILGKSSAMIADAVHSLSDFITDIIVLVFVKVSAKPKDTGHDYGHGKYETLATAIIGLVLLMVGTGIFWSGLSKIIAVSKGEEIGSPDMIALIAAIVSIVVKEVLYRYTAIAGRRVQSQAVVANAWHHRSDAFSSIGTALGIAGAIFLGKDWHILDPIAAVIVSVFIVKVSIQLLIPCMNDLLERSLPEEVEKEIITIINKDPQVKDPHNLRTRRIGNDFAIEVHIRVQPDMTVREAHVVATGIENRLRERYGKRTHVAVHVEPVKNGKIEE</sequence>
<evidence type="ECO:0000256" key="2">
    <source>
        <dbReference type="ARBA" id="ARBA00008114"/>
    </source>
</evidence>
<dbReference type="InterPro" id="IPR050291">
    <property type="entry name" value="CDF_Transporter"/>
</dbReference>
<keyword evidence="5 7" id="KW-1133">Transmembrane helix</keyword>
<dbReference type="NCBIfam" id="TIGR01297">
    <property type="entry name" value="CDF"/>
    <property type="match status" value="1"/>
</dbReference>
<dbReference type="InterPro" id="IPR036837">
    <property type="entry name" value="Cation_efflux_CTD_sf"/>
</dbReference>
<feature type="domain" description="Cation efflux protein cytoplasmic" evidence="9">
    <location>
        <begin position="221"/>
        <end position="298"/>
    </location>
</feature>
<proteinExistence type="inferred from homology"/>
<comment type="similarity">
    <text evidence="2">Belongs to the cation diffusion facilitator (CDF) transporter (TC 2.A.4) family.</text>
</comment>
<dbReference type="Pfam" id="PF16916">
    <property type="entry name" value="ZT_dimer"/>
    <property type="match status" value="1"/>
</dbReference>
<evidence type="ECO:0000313" key="10">
    <source>
        <dbReference type="EMBL" id="MBC5621981.1"/>
    </source>
</evidence>
<dbReference type="InterPro" id="IPR027470">
    <property type="entry name" value="Cation_efflux_CTD"/>
</dbReference>
<evidence type="ECO:0000259" key="9">
    <source>
        <dbReference type="Pfam" id="PF16916"/>
    </source>
</evidence>
<dbReference type="SUPFAM" id="SSF160240">
    <property type="entry name" value="Cation efflux protein cytoplasmic domain-like"/>
    <property type="match status" value="1"/>
</dbReference>
<evidence type="ECO:0000256" key="4">
    <source>
        <dbReference type="ARBA" id="ARBA00022692"/>
    </source>
</evidence>
<keyword evidence="11" id="KW-1185">Reference proteome</keyword>
<feature type="transmembrane region" description="Helical" evidence="7">
    <location>
        <begin position="43"/>
        <end position="64"/>
    </location>
</feature>
<evidence type="ECO:0000256" key="1">
    <source>
        <dbReference type="ARBA" id="ARBA00004141"/>
    </source>
</evidence>